<evidence type="ECO:0000256" key="10">
    <source>
        <dbReference type="SAM" id="Phobius"/>
    </source>
</evidence>
<organism evidence="12">
    <name type="scientific">Campylaephora sungminbooi</name>
    <dbReference type="NCBI Taxonomy" id="1896769"/>
    <lineage>
        <taxon>Eukaryota</taxon>
        <taxon>Rhodophyta</taxon>
        <taxon>Florideophyceae</taxon>
        <taxon>Rhodymeniophycidae</taxon>
        <taxon>Ceramiales</taxon>
        <taxon>Ceramiaceae</taxon>
        <taxon>Campylaephora</taxon>
    </lineage>
</organism>
<dbReference type="PROSITE" id="PS51445">
    <property type="entry name" value="PBS_LINKER"/>
    <property type="match status" value="1"/>
</dbReference>
<dbReference type="PANTHER" id="PTHR34011">
    <property type="entry name" value="PHYCOBILISOME 32.1 KDA LINKER POLYPEPTIDE, PHYCOCYANIN-ASSOCIATED, ROD 2-RELATED"/>
    <property type="match status" value="1"/>
</dbReference>
<sequence length="255" mass="29933">MQINIYINIIYILLFVMRSIWRPLMSIPLLNYSLSTQNQRVNGFESLPGDEQPRVYTTDNLPTSIEMDEIIWAAYRQIFSEHQILSSTRDIFLESQLRFNQITVKDFIKGLLLSDSFRALNYNYNNNYRFVEMCVQRILGRDIYNQREKLAYAVIIGASGLEEFFDILLNSDEYLDNFGDNTIPYQRRRVIAQRSKGEMPFNLKTPRMGKEFLYKQGMPQLIWPGAVRTFRPQQQKPKAGDPALFLDMLLDISIN</sequence>
<reference evidence="12" key="1">
    <citation type="journal article" date="2016" name="Bot. Marina">
        <title>Genomic and phylogenetic analysis of Ceramium cimbricum (Ceramiales, Rhodophyta) from the Atlantic and Pacific Oceans supports the naming of a new invasive Pacific entity Ceramium sungminbooi sp. nov.</title>
        <authorList>
            <person name="Hughey J.R."/>
            <person name="Boo G.H."/>
        </authorList>
    </citation>
    <scope>NUCLEOTIDE SEQUENCE</scope>
</reference>
<dbReference type="AlphaFoldDB" id="A0A1B0RRT9"/>
<dbReference type="Pfam" id="PF00427">
    <property type="entry name" value="PBS_linker_poly"/>
    <property type="match status" value="1"/>
</dbReference>
<dbReference type="GO" id="GO:0030089">
    <property type="term" value="C:phycobilisome"/>
    <property type="evidence" value="ECO:0007669"/>
    <property type="project" value="UniProtKB-UniRule"/>
</dbReference>
<accession>A0A1B0RRT9</accession>
<keyword evidence="10" id="KW-0812">Transmembrane</keyword>
<keyword evidence="10" id="KW-1133">Transmembrane helix</keyword>
<geneLocation type="plastid" evidence="12"/>
<evidence type="ECO:0000256" key="1">
    <source>
        <dbReference type="ARBA" id="ARBA00004185"/>
    </source>
</evidence>
<evidence type="ECO:0000313" key="12">
    <source>
        <dbReference type="EMBL" id="AKU47492.1"/>
    </source>
</evidence>
<protein>
    <submittedName>
        <fullName evidence="12">Phycobilisome rod-core linker polypeptide</fullName>
    </submittedName>
</protein>
<evidence type="ECO:0000256" key="7">
    <source>
        <dbReference type="ARBA" id="ARBA00023078"/>
    </source>
</evidence>
<dbReference type="InterPro" id="IPR038255">
    <property type="entry name" value="PBS_linker_sf"/>
</dbReference>
<evidence type="ECO:0000256" key="9">
    <source>
        <dbReference type="PROSITE-ProRule" id="PRU00775"/>
    </source>
</evidence>
<feature type="transmembrane region" description="Helical" evidence="10">
    <location>
        <begin position="6"/>
        <end position="24"/>
    </location>
</feature>
<evidence type="ECO:0000256" key="4">
    <source>
        <dbReference type="ARBA" id="ARBA00022549"/>
    </source>
</evidence>
<keyword evidence="2" id="KW-0150">Chloroplast</keyword>
<evidence type="ECO:0000256" key="5">
    <source>
        <dbReference type="ARBA" id="ARBA00022640"/>
    </source>
</evidence>
<dbReference type="EMBL" id="KR814486">
    <property type="protein sequence ID" value="ALN11939.1"/>
    <property type="molecule type" value="Genomic_DNA"/>
</dbReference>
<evidence type="ECO:0000256" key="6">
    <source>
        <dbReference type="ARBA" id="ARBA00022738"/>
    </source>
</evidence>
<name>A0A1B0RRT9_9FLOR</name>
<gene>
    <name evidence="12" type="primary">cpcG</name>
</gene>
<evidence type="ECO:0000256" key="3">
    <source>
        <dbReference type="ARBA" id="ARBA00022531"/>
    </source>
</evidence>
<dbReference type="GeneID" id="29078157"/>
<evidence type="ECO:0000256" key="2">
    <source>
        <dbReference type="ARBA" id="ARBA00022528"/>
    </source>
</evidence>
<keyword evidence="7" id="KW-0793">Thylakoid</keyword>
<dbReference type="Gene3D" id="1.10.3130.20">
    <property type="entry name" value="Phycobilisome linker domain"/>
    <property type="match status" value="1"/>
</dbReference>
<dbReference type="RefSeq" id="YP_009300573.1">
    <property type="nucleotide sequence ID" value="NC_031211.1"/>
</dbReference>
<evidence type="ECO:0000259" key="11">
    <source>
        <dbReference type="PROSITE" id="PS51445"/>
    </source>
</evidence>
<comment type="similarity">
    <text evidence="9">Belongs to the phycobilisome linker protein family.</text>
</comment>
<comment type="subcellular location">
    <subcellularLocation>
        <location evidence="1">Plastid</location>
        <location evidence="1">Chloroplast thylakoid membrane</location>
        <topology evidence="1">Peripheral membrane protein</topology>
        <orientation evidence="1">Stromal side</orientation>
    </subcellularLocation>
</comment>
<keyword evidence="5 12" id="KW-0934">Plastid</keyword>
<dbReference type="InterPro" id="IPR001297">
    <property type="entry name" value="PBS_linker_dom"/>
</dbReference>
<dbReference type="GO" id="GO:0009535">
    <property type="term" value="C:chloroplast thylakoid membrane"/>
    <property type="evidence" value="ECO:0007669"/>
    <property type="project" value="UniProtKB-SubCell"/>
</dbReference>
<keyword evidence="3" id="KW-0602">Photosynthesis</keyword>
<proteinExistence type="inferred from homology"/>
<evidence type="ECO:0000256" key="8">
    <source>
        <dbReference type="ARBA" id="ARBA00023136"/>
    </source>
</evidence>
<dbReference type="GO" id="GO:0015979">
    <property type="term" value="P:photosynthesis"/>
    <property type="evidence" value="ECO:0007669"/>
    <property type="project" value="UniProtKB-KW"/>
</dbReference>
<keyword evidence="8 10" id="KW-0472">Membrane</keyword>
<keyword evidence="4" id="KW-0042">Antenna complex</keyword>
<dbReference type="EMBL" id="KR025491">
    <property type="protein sequence ID" value="AKU47492.1"/>
    <property type="molecule type" value="Genomic_DNA"/>
</dbReference>
<feature type="domain" description="PBS-linker" evidence="11">
    <location>
        <begin position="35"/>
        <end position="215"/>
    </location>
</feature>
<keyword evidence="6 9" id="KW-0605">Phycobilisome</keyword>